<feature type="non-terminal residue" evidence="1">
    <location>
        <position position="1"/>
    </location>
</feature>
<proteinExistence type="evidence at transcript level"/>
<organism evidence="1">
    <name type="scientific">Saccharomyces cerevisiae</name>
    <name type="common">Baker's yeast</name>
    <dbReference type="NCBI Taxonomy" id="4932"/>
    <lineage>
        <taxon>Eukaryota</taxon>
        <taxon>Fungi</taxon>
        <taxon>Dikarya</taxon>
        <taxon>Ascomycota</taxon>
        <taxon>Saccharomycotina</taxon>
        <taxon>Saccharomycetes</taxon>
        <taxon>Saccharomycetales</taxon>
        <taxon>Saccharomycetaceae</taxon>
        <taxon>Saccharomyces</taxon>
    </lineage>
</organism>
<feature type="non-terminal residue" evidence="1">
    <location>
        <position position="44"/>
    </location>
</feature>
<accession>E9P9V1</accession>
<sequence>GALFSHGAILPRVIMGIMIHSTHYCTLLSICTTIHASMRSHSSC</sequence>
<reference evidence="1" key="1">
    <citation type="journal article" date="1987" name="Science">
        <title>The mitochondrial genotype can influence nuclear gene expression in yeast.</title>
        <authorList>
            <person name="Parikh V.S."/>
            <person name="Morgan M.M."/>
            <person name="Scott R."/>
            <person name="Clements L.S."/>
            <person name="Butow R.A."/>
        </authorList>
    </citation>
    <scope>NUCLEOTIDE SEQUENCE</scope>
</reference>
<evidence type="ECO:0000313" key="1">
    <source>
        <dbReference type="EMBL" id="AAA66929.1"/>
    </source>
</evidence>
<protein>
    <submittedName>
        <fullName evidence="1">Uncharacterized protein</fullName>
    </submittedName>
</protein>
<dbReference type="EMBL" id="M15166">
    <property type="protein sequence ID" value="AAA66929.1"/>
    <property type="molecule type" value="mRNA"/>
</dbReference>
<dbReference type="AlphaFoldDB" id="E9P9V1"/>
<name>E9P9V1_YEASX</name>